<evidence type="ECO:0000313" key="3">
    <source>
        <dbReference type="Proteomes" id="UP001320766"/>
    </source>
</evidence>
<evidence type="ECO:0008006" key="4">
    <source>
        <dbReference type="Google" id="ProtNLM"/>
    </source>
</evidence>
<dbReference type="Proteomes" id="UP001320766">
    <property type="component" value="Unassembled WGS sequence"/>
</dbReference>
<proteinExistence type="predicted"/>
<evidence type="ECO:0000313" key="2">
    <source>
        <dbReference type="EMBL" id="MCP2352619.1"/>
    </source>
</evidence>
<dbReference type="SUPFAM" id="SSF50475">
    <property type="entry name" value="FMN-binding split barrel"/>
    <property type="match status" value="1"/>
</dbReference>
<name>A0ABT1KF21_9ACTN</name>
<evidence type="ECO:0000256" key="1">
    <source>
        <dbReference type="SAM" id="MobiDB-lite"/>
    </source>
</evidence>
<feature type="region of interest" description="Disordered" evidence="1">
    <location>
        <begin position="190"/>
        <end position="230"/>
    </location>
</feature>
<keyword evidence="3" id="KW-1185">Reference proteome</keyword>
<protein>
    <recommendedName>
        <fullName evidence="4">DUF2470 domain-containing protein</fullName>
    </recommendedName>
</protein>
<dbReference type="RefSeq" id="WP_253780223.1">
    <property type="nucleotide sequence ID" value="NZ_BAAAVE010000033.1"/>
</dbReference>
<accession>A0ABT1KF21</accession>
<dbReference type="EMBL" id="JAMZEC010000001">
    <property type="protein sequence ID" value="MCP2352619.1"/>
    <property type="molecule type" value="Genomic_DNA"/>
</dbReference>
<comment type="caution">
    <text evidence="2">The sequence shown here is derived from an EMBL/GenBank/DDBJ whole genome shotgun (WGS) entry which is preliminary data.</text>
</comment>
<gene>
    <name evidence="2" type="ORF">HD595_008741</name>
</gene>
<reference evidence="2 3" key="1">
    <citation type="submission" date="2022-06" db="EMBL/GenBank/DDBJ databases">
        <title>Sequencing the genomes of 1000 actinobacteria strains.</title>
        <authorList>
            <person name="Klenk H.-P."/>
        </authorList>
    </citation>
    <scope>NUCLEOTIDE SEQUENCE [LARGE SCALE GENOMIC DNA]</scope>
    <source>
        <strain evidence="2 3">DSM 44170</strain>
    </source>
</reference>
<organism evidence="2 3">
    <name type="scientific">Nonomuraea roseoviolacea subsp. carminata</name>
    <dbReference type="NCBI Taxonomy" id="160689"/>
    <lineage>
        <taxon>Bacteria</taxon>
        <taxon>Bacillati</taxon>
        <taxon>Actinomycetota</taxon>
        <taxon>Actinomycetes</taxon>
        <taxon>Streptosporangiales</taxon>
        <taxon>Streptosporangiaceae</taxon>
        <taxon>Nonomuraea</taxon>
    </lineage>
</organism>
<feature type="compositionally biased region" description="Gly residues" evidence="1">
    <location>
        <begin position="218"/>
        <end position="230"/>
    </location>
</feature>
<sequence>MPPIAERVRTLAATSSVARVSVDGVPSPATGGVDERGRPVLLVRPGEPLHRLLDDAVVAVNLTATRRLGAAEHPRGLLEVQGWALAVPAEEARAAAVAVAARSADEALFTALERYGEPSAPRLLRLDVAQVVYLTGHESGVLDAGEYLDAVADPLAETAERVLAHVNEAHRAQLANGVAALLGEPALAGEGPRGGALHDDRPGGGGAGGFDARDPRAGGPGAGGCGGAGRSEGSWCGDVWLWELDRYGATVRVEESLVRFPWPETVATGQDLEAALRGLLCTC</sequence>